<reference evidence="2 3" key="1">
    <citation type="submission" date="2019-08" db="EMBL/GenBank/DDBJ databases">
        <title>Bacillus genomes from the desert of Cuatro Cienegas, Coahuila.</title>
        <authorList>
            <person name="Olmedo-Alvarez G."/>
        </authorList>
    </citation>
    <scope>NUCLEOTIDE SEQUENCE [LARGE SCALE GENOMIC DNA]</scope>
    <source>
        <strain evidence="2 3">CH87b_3T</strain>
    </source>
</reference>
<gene>
    <name evidence="2" type="ORF">FZC85_15160</name>
</gene>
<feature type="domain" description="AraC effector-binding" evidence="1">
    <location>
        <begin position="4"/>
        <end position="155"/>
    </location>
</feature>
<proteinExistence type="predicted"/>
<name>A0A5D4TX13_9BACI</name>
<dbReference type="EMBL" id="VTEZ01000004">
    <property type="protein sequence ID" value="TYS84700.1"/>
    <property type="molecule type" value="Genomic_DNA"/>
</dbReference>
<dbReference type="AlphaFoldDB" id="A0A5D4TX13"/>
<dbReference type="RefSeq" id="WP_148969129.1">
    <property type="nucleotide sequence ID" value="NZ_JBNIKW010000003.1"/>
</dbReference>
<dbReference type="SUPFAM" id="SSF55136">
    <property type="entry name" value="Probable bacterial effector-binding domain"/>
    <property type="match status" value="1"/>
</dbReference>
<comment type="caution">
    <text evidence="2">The sequence shown here is derived from an EMBL/GenBank/DDBJ whole genome shotgun (WGS) entry which is preliminary data.</text>
</comment>
<dbReference type="Proteomes" id="UP000324269">
    <property type="component" value="Unassembled WGS sequence"/>
</dbReference>
<evidence type="ECO:0000313" key="2">
    <source>
        <dbReference type="EMBL" id="TYS84700.1"/>
    </source>
</evidence>
<evidence type="ECO:0000259" key="1">
    <source>
        <dbReference type="SMART" id="SM00871"/>
    </source>
</evidence>
<dbReference type="InterPro" id="IPR010499">
    <property type="entry name" value="AraC_E-bd"/>
</dbReference>
<protein>
    <submittedName>
        <fullName evidence="2">GyrI-like domain-containing protein</fullName>
    </submittedName>
</protein>
<dbReference type="InterPro" id="IPR029442">
    <property type="entry name" value="GyrI-like"/>
</dbReference>
<dbReference type="InterPro" id="IPR011256">
    <property type="entry name" value="Reg_factor_effector_dom_sf"/>
</dbReference>
<organism evidence="2 3">
    <name type="scientific">Rossellomorea aquimaris</name>
    <dbReference type="NCBI Taxonomy" id="189382"/>
    <lineage>
        <taxon>Bacteria</taxon>
        <taxon>Bacillati</taxon>
        <taxon>Bacillota</taxon>
        <taxon>Bacilli</taxon>
        <taxon>Bacillales</taxon>
        <taxon>Bacillaceae</taxon>
        <taxon>Rossellomorea</taxon>
    </lineage>
</organism>
<sequence length="157" mass="18094">MITRNIKVKKIGELKLIGIRVVCPGDQYIIEIPKAASKLKERVHEIKDLINKQIQLGAFIAEDTTGDLDGYWVGMEVEKIEVIPPGMVSLTIPPQTYVSSFYQGTNHGIRDAYRDMHEWAEINGYARRRDLWHLEKFYRFDSGEQVEVELLDTVESK</sequence>
<dbReference type="Pfam" id="PF06445">
    <property type="entry name" value="GyrI-like"/>
    <property type="match status" value="1"/>
</dbReference>
<dbReference type="Gene3D" id="3.20.80.10">
    <property type="entry name" value="Regulatory factor, effector binding domain"/>
    <property type="match status" value="1"/>
</dbReference>
<dbReference type="OrthoDB" id="2593454at2"/>
<accession>A0A5D4TX13</accession>
<evidence type="ECO:0000313" key="3">
    <source>
        <dbReference type="Proteomes" id="UP000324269"/>
    </source>
</evidence>
<dbReference type="SMART" id="SM00871">
    <property type="entry name" value="AraC_E_bind"/>
    <property type="match status" value="1"/>
</dbReference>